<dbReference type="EMBL" id="JBEPML010000012">
    <property type="protein sequence ID" value="MET3793207.1"/>
    <property type="molecule type" value="Genomic_DNA"/>
</dbReference>
<proteinExistence type="predicted"/>
<keyword evidence="2" id="KW-1185">Reference proteome</keyword>
<evidence type="ECO:0000313" key="1">
    <source>
        <dbReference type="EMBL" id="MET3793207.1"/>
    </source>
</evidence>
<reference evidence="1 2" key="1">
    <citation type="submission" date="2024-06" db="EMBL/GenBank/DDBJ databases">
        <title>Genomic Encyclopedia of Type Strains, Phase IV (KMG-IV): sequencing the most valuable type-strain genomes for metagenomic binning, comparative biology and taxonomic classification.</title>
        <authorList>
            <person name="Goeker M."/>
        </authorList>
    </citation>
    <scope>NUCLEOTIDE SEQUENCE [LARGE SCALE GENOMIC DNA]</scope>
    <source>
        <strain evidence="1 2">DSM 27865</strain>
    </source>
</reference>
<dbReference type="Proteomes" id="UP001549076">
    <property type="component" value="Unassembled WGS sequence"/>
</dbReference>
<evidence type="ECO:0000313" key="2">
    <source>
        <dbReference type="Proteomes" id="UP001549076"/>
    </source>
</evidence>
<name>A0ABV2N4L4_9HYPH</name>
<sequence length="29" mass="3143">MPASAIFSTRDVLDVVQVLAKTQGLVARR</sequence>
<accession>A0ABV2N4L4</accession>
<gene>
    <name evidence="1" type="ORF">ABID37_003431</name>
</gene>
<comment type="caution">
    <text evidence="1">The sequence shown here is derived from an EMBL/GenBank/DDBJ whole genome shotgun (WGS) entry which is preliminary data.</text>
</comment>
<protein>
    <submittedName>
        <fullName evidence="1">Uncharacterized protein</fullName>
    </submittedName>
</protein>
<organism evidence="1 2">
    <name type="scientific">Aquamicrobium terrae</name>
    <dbReference type="NCBI Taxonomy" id="1324945"/>
    <lineage>
        <taxon>Bacteria</taxon>
        <taxon>Pseudomonadati</taxon>
        <taxon>Pseudomonadota</taxon>
        <taxon>Alphaproteobacteria</taxon>
        <taxon>Hyphomicrobiales</taxon>
        <taxon>Phyllobacteriaceae</taxon>
        <taxon>Aquamicrobium</taxon>
    </lineage>
</organism>